<gene>
    <name evidence="3" type="ORF">H7B67_13725</name>
</gene>
<dbReference type="InterPro" id="IPR005887">
    <property type="entry name" value="GH92_a_mannosidase_put"/>
</dbReference>
<organism evidence="3 4">
    <name type="scientific">Cohnella thailandensis</name>
    <dbReference type="NCBI Taxonomy" id="557557"/>
    <lineage>
        <taxon>Bacteria</taxon>
        <taxon>Bacillati</taxon>
        <taxon>Bacillota</taxon>
        <taxon>Bacilli</taxon>
        <taxon>Bacillales</taxon>
        <taxon>Paenibacillaceae</taxon>
        <taxon>Cohnella</taxon>
    </lineage>
</organism>
<dbReference type="Gene3D" id="1.20.1050.60">
    <property type="entry name" value="alpha-1,2-mannosidase"/>
    <property type="match status" value="1"/>
</dbReference>
<dbReference type="AlphaFoldDB" id="A0A841SY76"/>
<dbReference type="Proteomes" id="UP000535838">
    <property type="component" value="Unassembled WGS sequence"/>
</dbReference>
<evidence type="ECO:0000259" key="2">
    <source>
        <dbReference type="Pfam" id="PF17678"/>
    </source>
</evidence>
<dbReference type="PANTHER" id="PTHR12143">
    <property type="entry name" value="PEPTIDE N-GLYCANASE PNGASE -RELATED"/>
    <property type="match status" value="1"/>
</dbReference>
<dbReference type="InterPro" id="IPR008928">
    <property type="entry name" value="6-hairpin_glycosidase_sf"/>
</dbReference>
<sequence length="744" mass="82535">MTDTGLLRYVNPLQGTESVYPFSNGNTLPLAALPNGMAAWSPQTNEAGGGWFYHPSHRHLQGFRLTHQPSPWIGDYGSFTLMPQTGPLRTSPDMRSASFRPEELTVAPDYIRAYLRRYQATMELTPSKSGARIRLCFEGDASETRLLLAPEKGDSSVRIDAAARRVSGCVKGHNGELPDNFALHFVIEFDCELLPESSGVFDGKHATAPELEGSGEKVGAFVGIRPSRDGIVNIAVGTSFIGLEQAERNLRNELAGKSFDQAREEAGQAWEKRLSVVRIEDEGQDSEEKKRIFYSSLYRVNLFPRAIHENDPEKGQVHYSPFDGSIRKGPMYVDFGFWDLYRTSLPLYSLLYPTLLAEMAEGWVNVFKESGWMPKWPSPGERSAMPGTLVDAAFADVFAKGLNGFDRQSAYEGLKKHATLDSGEEKLGRRGLADYARLGYLPSDRFHESVSNALDYHYGDFSLSVIAKELGMEEEAGMFRERAGNYRLLFDPEVGFMRARREDGSWQEPFDPLAWGGAYCEGGPWQCSWAVPHDIAGLAELIGGREALKAKLDELMTMKPLFAIGGYGMEIHEMSEMAAVDFGQFALSNQPSMHIPYMYAAIGAPSGTQHWARRAMEELFGSGSDGFPGDEDNGSMGAWFVWNAIGLYPLCPGTGEYVFGSPLFGRLTITLENGAEMAIEAEGNGPDKPYWSALEVNGEAWDRLYVLHEDLLGGATLRFRMSAAPSDRWYPDEALPYSMSLRRP</sequence>
<dbReference type="InterPro" id="IPR014718">
    <property type="entry name" value="GH-type_carb-bd"/>
</dbReference>
<dbReference type="SUPFAM" id="SSF48208">
    <property type="entry name" value="Six-hairpin glycosidases"/>
    <property type="match status" value="1"/>
</dbReference>
<dbReference type="GO" id="GO:0000224">
    <property type="term" value="F:peptide-N4-(N-acetyl-beta-glucosaminyl)asparagine amidase activity"/>
    <property type="evidence" value="ECO:0007669"/>
    <property type="project" value="TreeGrafter"/>
</dbReference>
<dbReference type="InterPro" id="IPR012939">
    <property type="entry name" value="Glyco_hydro_92"/>
</dbReference>
<dbReference type="GO" id="GO:0030246">
    <property type="term" value="F:carbohydrate binding"/>
    <property type="evidence" value="ECO:0007669"/>
    <property type="project" value="InterPro"/>
</dbReference>
<dbReference type="Pfam" id="PF07971">
    <property type="entry name" value="Glyco_hydro_92"/>
    <property type="match status" value="1"/>
</dbReference>
<evidence type="ECO:0000313" key="4">
    <source>
        <dbReference type="Proteomes" id="UP000535838"/>
    </source>
</evidence>
<comment type="caution">
    <text evidence="3">The sequence shown here is derived from an EMBL/GenBank/DDBJ whole genome shotgun (WGS) entry which is preliminary data.</text>
</comment>
<proteinExistence type="predicted"/>
<feature type="domain" description="Glycosyl hydrolase family 92 N-terminal" evidence="2">
    <location>
        <begin position="9"/>
        <end position="239"/>
    </location>
</feature>
<dbReference type="FunFam" id="3.30.2080.10:FF:000001">
    <property type="entry name" value="Alpha-1,2-mannosidase subfamily"/>
    <property type="match status" value="1"/>
</dbReference>
<dbReference type="GO" id="GO:0005829">
    <property type="term" value="C:cytosol"/>
    <property type="evidence" value="ECO:0007669"/>
    <property type="project" value="TreeGrafter"/>
</dbReference>
<reference evidence="3 4" key="1">
    <citation type="submission" date="2020-08" db="EMBL/GenBank/DDBJ databases">
        <title>Cohnella phylogeny.</title>
        <authorList>
            <person name="Dunlap C."/>
        </authorList>
    </citation>
    <scope>NUCLEOTIDE SEQUENCE [LARGE SCALE GENOMIC DNA]</scope>
    <source>
        <strain evidence="3 4">DSM 25241</strain>
    </source>
</reference>
<dbReference type="Pfam" id="PF17678">
    <property type="entry name" value="Glyco_hydro_92N"/>
    <property type="match status" value="1"/>
</dbReference>
<protein>
    <submittedName>
        <fullName evidence="3">Glycoside hydrolase family 92 protein</fullName>
    </submittedName>
</protein>
<evidence type="ECO:0000259" key="1">
    <source>
        <dbReference type="Pfam" id="PF07971"/>
    </source>
</evidence>
<keyword evidence="3" id="KW-0378">Hydrolase</keyword>
<feature type="domain" description="Glycosyl hydrolase family 92" evidence="1">
    <location>
        <begin position="245"/>
        <end position="722"/>
    </location>
</feature>
<keyword evidence="4" id="KW-1185">Reference proteome</keyword>
<dbReference type="GO" id="GO:0005975">
    <property type="term" value="P:carbohydrate metabolic process"/>
    <property type="evidence" value="ECO:0007669"/>
    <property type="project" value="InterPro"/>
</dbReference>
<dbReference type="Gene3D" id="2.70.98.10">
    <property type="match status" value="1"/>
</dbReference>
<dbReference type="PANTHER" id="PTHR12143:SF43">
    <property type="entry name" value="PUTATIVE-RELATED"/>
    <property type="match status" value="1"/>
</dbReference>
<dbReference type="InterPro" id="IPR050883">
    <property type="entry name" value="PNGase"/>
</dbReference>
<dbReference type="NCBIfam" id="TIGR01180">
    <property type="entry name" value="aman2_put"/>
    <property type="match status" value="1"/>
</dbReference>
<accession>A0A841SY76</accession>
<evidence type="ECO:0000313" key="3">
    <source>
        <dbReference type="EMBL" id="MBB6635175.1"/>
    </source>
</evidence>
<dbReference type="InterPro" id="IPR041371">
    <property type="entry name" value="GH92_N"/>
</dbReference>
<name>A0A841SY76_9BACL</name>
<dbReference type="Gene3D" id="3.30.2080.10">
    <property type="entry name" value="GH92 mannosidase domain"/>
    <property type="match status" value="1"/>
</dbReference>
<dbReference type="EMBL" id="JACJVQ010000011">
    <property type="protein sequence ID" value="MBB6635175.1"/>
    <property type="molecule type" value="Genomic_DNA"/>
</dbReference>
<dbReference type="GO" id="GO:0006516">
    <property type="term" value="P:glycoprotein catabolic process"/>
    <property type="evidence" value="ECO:0007669"/>
    <property type="project" value="TreeGrafter"/>
</dbReference>
<dbReference type="Gene3D" id="1.20.1610.10">
    <property type="entry name" value="alpha-1,2-mannosidases domains"/>
    <property type="match status" value="1"/>
</dbReference>